<evidence type="ECO:0000259" key="5">
    <source>
        <dbReference type="Pfam" id="PF25954"/>
    </source>
</evidence>
<dbReference type="PANTHER" id="PTHR30469:SF18">
    <property type="entry name" value="RESISTANCE-NODULATION-CELL DIVISION (RND) EFFLUX MEMBRANE FUSION PROTEIN-RELATED"/>
    <property type="match status" value="1"/>
</dbReference>
<dbReference type="Gene3D" id="2.40.50.100">
    <property type="match status" value="1"/>
</dbReference>
<dbReference type="PANTHER" id="PTHR30469">
    <property type="entry name" value="MULTIDRUG RESISTANCE PROTEIN MDTA"/>
    <property type="match status" value="1"/>
</dbReference>
<name>A0A1Y6B8V2_9PROT</name>
<dbReference type="Gene3D" id="2.40.420.20">
    <property type="match status" value="1"/>
</dbReference>
<sequence length="342" mass="36383">MGPPALAAALALLATLSAAPAPAQQAPSAAALPFATLEVTPVTARREQIWDGVVEAVHEATMSAQTAGRVLELPYDVNDYVPKGALILRLTDVEQQAAVHQAEAAYEEARANFSRIETLFSHGTASKAAFDAARARRDTAQAALRTAQQQLDYTAVMAPYAGYVTKRFVQVGEEVQPGQPLITGISLDALRVSVRIPQTAAAAIRRYATADILLDGTGARRVAATKVVVFPYADPETHSFTVRLELPQRDLGLFPGETVKCAFEIGEATRLLIPVSALVQRSEVSGVYVVQGREVALRQLRLGHRLDDKVEVLAGLSAGELIAADPVAAVTYAAEARAKSQP</sequence>
<dbReference type="Gene3D" id="1.10.287.470">
    <property type="entry name" value="Helix hairpin bin"/>
    <property type="match status" value="1"/>
</dbReference>
<dbReference type="InterPro" id="IPR059052">
    <property type="entry name" value="HH_YbhG-like"/>
</dbReference>
<dbReference type="GO" id="GO:0015562">
    <property type="term" value="F:efflux transmembrane transporter activity"/>
    <property type="evidence" value="ECO:0007669"/>
    <property type="project" value="TreeGrafter"/>
</dbReference>
<keyword evidence="2" id="KW-0175">Coiled coil</keyword>
<feature type="domain" description="CusB-like beta-barrel" evidence="5">
    <location>
        <begin position="192"/>
        <end position="263"/>
    </location>
</feature>
<dbReference type="AlphaFoldDB" id="A0A1Y6B8V2"/>
<dbReference type="InterPro" id="IPR006143">
    <property type="entry name" value="RND_pump_MFP"/>
</dbReference>
<proteinExistence type="inferred from homology"/>
<evidence type="ECO:0000313" key="7">
    <source>
        <dbReference type="Proteomes" id="UP000192917"/>
    </source>
</evidence>
<evidence type="ECO:0000313" key="6">
    <source>
        <dbReference type="EMBL" id="SME90587.1"/>
    </source>
</evidence>
<comment type="similarity">
    <text evidence="1">Belongs to the membrane fusion protein (MFP) (TC 8.A.1) family.</text>
</comment>
<dbReference type="RefSeq" id="WP_085120675.1">
    <property type="nucleotide sequence ID" value="NZ_FWZX01000001.1"/>
</dbReference>
<dbReference type="SUPFAM" id="SSF111369">
    <property type="entry name" value="HlyD-like secretion proteins"/>
    <property type="match status" value="1"/>
</dbReference>
<dbReference type="InterPro" id="IPR058792">
    <property type="entry name" value="Beta-barrel_RND_2"/>
</dbReference>
<dbReference type="STRING" id="560819.SAMN05428998_101325"/>
<keyword evidence="7" id="KW-1185">Reference proteome</keyword>
<dbReference type="EMBL" id="FWZX01000001">
    <property type="protein sequence ID" value="SME90587.1"/>
    <property type="molecule type" value="Genomic_DNA"/>
</dbReference>
<organism evidence="6 7">
    <name type="scientific">Tistlia consotensis USBA 355</name>
    <dbReference type="NCBI Taxonomy" id="560819"/>
    <lineage>
        <taxon>Bacteria</taxon>
        <taxon>Pseudomonadati</taxon>
        <taxon>Pseudomonadota</taxon>
        <taxon>Alphaproteobacteria</taxon>
        <taxon>Rhodospirillales</taxon>
        <taxon>Rhodovibrionaceae</taxon>
        <taxon>Tistlia</taxon>
    </lineage>
</organism>
<reference evidence="6 7" key="1">
    <citation type="submission" date="2017-04" db="EMBL/GenBank/DDBJ databases">
        <authorList>
            <person name="Afonso C.L."/>
            <person name="Miller P.J."/>
            <person name="Scott M.A."/>
            <person name="Spackman E."/>
            <person name="Goraichik I."/>
            <person name="Dimitrov K.M."/>
            <person name="Suarez D.L."/>
            <person name="Swayne D.E."/>
        </authorList>
    </citation>
    <scope>NUCLEOTIDE SEQUENCE [LARGE SCALE GENOMIC DNA]</scope>
    <source>
        <strain evidence="6 7">USBA 355</strain>
    </source>
</reference>
<protein>
    <submittedName>
        <fullName evidence="6">RND family efflux transporter, MFP subunit</fullName>
    </submittedName>
</protein>
<evidence type="ECO:0000259" key="4">
    <source>
        <dbReference type="Pfam" id="PF25881"/>
    </source>
</evidence>
<feature type="chain" id="PRO_5012622047" evidence="3">
    <location>
        <begin position="24"/>
        <end position="342"/>
    </location>
</feature>
<dbReference type="NCBIfam" id="TIGR01730">
    <property type="entry name" value="RND_mfp"/>
    <property type="match status" value="1"/>
</dbReference>
<dbReference type="GO" id="GO:1990281">
    <property type="term" value="C:efflux pump complex"/>
    <property type="evidence" value="ECO:0007669"/>
    <property type="project" value="TreeGrafter"/>
</dbReference>
<accession>A0A1Y6B8V2</accession>
<gene>
    <name evidence="6" type="ORF">SAMN05428998_101325</name>
</gene>
<dbReference type="Proteomes" id="UP000192917">
    <property type="component" value="Unassembled WGS sequence"/>
</dbReference>
<dbReference type="Pfam" id="PF25881">
    <property type="entry name" value="HH_YBHG"/>
    <property type="match status" value="1"/>
</dbReference>
<evidence type="ECO:0000256" key="3">
    <source>
        <dbReference type="SAM" id="SignalP"/>
    </source>
</evidence>
<keyword evidence="3" id="KW-0732">Signal</keyword>
<dbReference type="Gene3D" id="2.40.30.170">
    <property type="match status" value="1"/>
</dbReference>
<feature type="signal peptide" evidence="3">
    <location>
        <begin position="1"/>
        <end position="23"/>
    </location>
</feature>
<feature type="coiled-coil region" evidence="2">
    <location>
        <begin position="99"/>
        <end position="150"/>
    </location>
</feature>
<dbReference type="Pfam" id="PF25954">
    <property type="entry name" value="Beta-barrel_RND_2"/>
    <property type="match status" value="1"/>
</dbReference>
<evidence type="ECO:0000256" key="2">
    <source>
        <dbReference type="SAM" id="Coils"/>
    </source>
</evidence>
<feature type="domain" description="YbhG-like alpha-helical hairpin" evidence="4">
    <location>
        <begin position="96"/>
        <end position="153"/>
    </location>
</feature>
<evidence type="ECO:0000256" key="1">
    <source>
        <dbReference type="ARBA" id="ARBA00009477"/>
    </source>
</evidence>